<keyword evidence="2" id="KW-1185">Reference proteome</keyword>
<reference evidence="1 2" key="1">
    <citation type="submission" date="2016-07" db="EMBL/GenBank/DDBJ databases">
        <title>Pervasive Adenine N6-methylation of Active Genes in Fungi.</title>
        <authorList>
            <consortium name="DOE Joint Genome Institute"/>
            <person name="Mondo S.J."/>
            <person name="Dannebaum R.O."/>
            <person name="Kuo R.C."/>
            <person name="Labutti K."/>
            <person name="Haridas S."/>
            <person name="Kuo A."/>
            <person name="Salamov A."/>
            <person name="Ahrendt S.R."/>
            <person name="Lipzen A."/>
            <person name="Sullivan W."/>
            <person name="Andreopoulos W.B."/>
            <person name="Clum A."/>
            <person name="Lindquist E."/>
            <person name="Daum C."/>
            <person name="Ramamoorthy G.K."/>
            <person name="Gryganskyi A."/>
            <person name="Culley D."/>
            <person name="Magnuson J.K."/>
            <person name="James T.Y."/>
            <person name="O'Malley M.A."/>
            <person name="Stajich J.E."/>
            <person name="Spatafora J.W."/>
            <person name="Visel A."/>
            <person name="Grigoriev I.V."/>
        </authorList>
    </citation>
    <scope>NUCLEOTIDE SEQUENCE [LARGE SCALE GENOMIC DNA]</scope>
    <source>
        <strain evidence="1 2">CBS 129021</strain>
    </source>
</reference>
<organism evidence="1 2">
    <name type="scientific">Pseudomassariella vexata</name>
    <dbReference type="NCBI Taxonomy" id="1141098"/>
    <lineage>
        <taxon>Eukaryota</taxon>
        <taxon>Fungi</taxon>
        <taxon>Dikarya</taxon>
        <taxon>Ascomycota</taxon>
        <taxon>Pezizomycotina</taxon>
        <taxon>Sordariomycetes</taxon>
        <taxon>Xylariomycetidae</taxon>
        <taxon>Amphisphaeriales</taxon>
        <taxon>Pseudomassariaceae</taxon>
        <taxon>Pseudomassariella</taxon>
    </lineage>
</organism>
<dbReference type="RefSeq" id="XP_040719231.1">
    <property type="nucleotide sequence ID" value="XM_040858091.1"/>
</dbReference>
<evidence type="ECO:0000313" key="2">
    <source>
        <dbReference type="Proteomes" id="UP000193689"/>
    </source>
</evidence>
<protein>
    <submittedName>
        <fullName evidence="1">Uncharacterized protein</fullName>
    </submittedName>
</protein>
<dbReference type="InParanoid" id="A0A1Y2ECB8"/>
<accession>A0A1Y2ECB8</accession>
<gene>
    <name evidence="1" type="ORF">BCR38DRAFT_406821</name>
</gene>
<name>A0A1Y2ECB8_9PEZI</name>
<dbReference type="Proteomes" id="UP000193689">
    <property type="component" value="Unassembled WGS sequence"/>
</dbReference>
<sequence length="271" mass="30704">MVDVAAFNKRSSEFQFDDWMRGRLGHPLINPLEEAHFSCEEHMIAVIMAVEPHQLSLIVEPLLEGFLRPIVDVVKEVYFTPKNAAIGMSISLDRMKPPRFSMCSPHAVWIVSWNGGGAFRCRQVQLVVPPVQMGRNLEKGNDMSTKFSAACAVMILQKRMMAPLVNTATDWLKEDNLSVKELHELPTEQYIKIAADMLVEVQKTSDTWMEDPLKLGMHRFYTDINRVARVTLTEEGKDELPLFDGRSLYAWLESYFAKAENKGVDLSDAAA</sequence>
<comment type="caution">
    <text evidence="1">The sequence shown here is derived from an EMBL/GenBank/DDBJ whole genome shotgun (WGS) entry which is preliminary data.</text>
</comment>
<dbReference type="AlphaFoldDB" id="A0A1Y2ECB8"/>
<dbReference type="GeneID" id="63774303"/>
<proteinExistence type="predicted"/>
<evidence type="ECO:0000313" key="1">
    <source>
        <dbReference type="EMBL" id="ORY68944.1"/>
    </source>
</evidence>
<dbReference type="EMBL" id="MCFJ01000003">
    <property type="protein sequence ID" value="ORY68944.1"/>
    <property type="molecule type" value="Genomic_DNA"/>
</dbReference>